<dbReference type="Proteomes" id="UP000657574">
    <property type="component" value="Unassembled WGS sequence"/>
</dbReference>
<sequence length="139" mass="15214">MRPRERWRAGTATTSPNGSFDETELAAEAAHCFRDVNSARQAVAHAENAMSGNHVRSDFFATMVLADAHLRAGDVEEACRVALDALDLGEQLKSARCVSYLAEFRQDLTAVGDSADARAFTKQVREHRLWIASDAHVAV</sequence>
<comment type="caution">
    <text evidence="1">The sequence shown here is derived from an EMBL/GenBank/DDBJ whole genome shotgun (WGS) entry which is preliminary data.</text>
</comment>
<dbReference type="AlphaFoldDB" id="A0A917LB50"/>
<gene>
    <name evidence="1" type="ORF">GCM10010121_071640</name>
</gene>
<organism evidence="1 2">
    <name type="scientific">Streptomyces brasiliensis</name>
    <dbReference type="NCBI Taxonomy" id="1954"/>
    <lineage>
        <taxon>Bacteria</taxon>
        <taxon>Bacillati</taxon>
        <taxon>Actinomycetota</taxon>
        <taxon>Actinomycetes</taxon>
        <taxon>Kitasatosporales</taxon>
        <taxon>Streptomycetaceae</taxon>
        <taxon>Streptomyces</taxon>
    </lineage>
</organism>
<protein>
    <submittedName>
        <fullName evidence="1">Uncharacterized protein</fullName>
    </submittedName>
</protein>
<reference evidence="1" key="1">
    <citation type="journal article" date="2014" name="Int. J. Syst. Evol. Microbiol.">
        <title>Complete genome sequence of Corynebacterium casei LMG S-19264T (=DSM 44701T), isolated from a smear-ripened cheese.</title>
        <authorList>
            <consortium name="US DOE Joint Genome Institute (JGI-PGF)"/>
            <person name="Walter F."/>
            <person name="Albersmeier A."/>
            <person name="Kalinowski J."/>
            <person name="Ruckert C."/>
        </authorList>
    </citation>
    <scope>NUCLEOTIDE SEQUENCE</scope>
    <source>
        <strain evidence="1">JCM 3086</strain>
    </source>
</reference>
<dbReference type="EMBL" id="BMQA01000038">
    <property type="protein sequence ID" value="GGJ50238.1"/>
    <property type="molecule type" value="Genomic_DNA"/>
</dbReference>
<keyword evidence="2" id="KW-1185">Reference proteome</keyword>
<evidence type="ECO:0000313" key="2">
    <source>
        <dbReference type="Proteomes" id="UP000657574"/>
    </source>
</evidence>
<accession>A0A917LB50</accession>
<reference evidence="1" key="2">
    <citation type="submission" date="2020-09" db="EMBL/GenBank/DDBJ databases">
        <authorList>
            <person name="Sun Q."/>
            <person name="Ohkuma M."/>
        </authorList>
    </citation>
    <scope>NUCLEOTIDE SEQUENCE</scope>
    <source>
        <strain evidence="1">JCM 3086</strain>
    </source>
</reference>
<evidence type="ECO:0000313" key="1">
    <source>
        <dbReference type="EMBL" id="GGJ50238.1"/>
    </source>
</evidence>
<name>A0A917LB50_9ACTN</name>
<proteinExistence type="predicted"/>